<dbReference type="RefSeq" id="WP_254294716.1">
    <property type="nucleotide sequence ID" value="NZ_JAMLDX010000012.1"/>
</dbReference>
<evidence type="ECO:0000256" key="1">
    <source>
        <dbReference type="SAM" id="MobiDB-lite"/>
    </source>
</evidence>
<comment type="caution">
    <text evidence="2">The sequence shown here is derived from an EMBL/GenBank/DDBJ whole genome shotgun (WGS) entry which is preliminary data.</text>
</comment>
<dbReference type="Proteomes" id="UP001139451">
    <property type="component" value="Unassembled WGS sequence"/>
</dbReference>
<name>A0A9X2HIH8_9SPHN</name>
<accession>A0A9X2HIH8</accession>
<organism evidence="2 3">
    <name type="scientific">Sphingomonas tagetis</name>
    <dbReference type="NCBI Taxonomy" id="2949092"/>
    <lineage>
        <taxon>Bacteria</taxon>
        <taxon>Pseudomonadati</taxon>
        <taxon>Pseudomonadota</taxon>
        <taxon>Alphaproteobacteria</taxon>
        <taxon>Sphingomonadales</taxon>
        <taxon>Sphingomonadaceae</taxon>
        <taxon>Sphingomonas</taxon>
    </lineage>
</organism>
<evidence type="ECO:0000313" key="3">
    <source>
        <dbReference type="Proteomes" id="UP001139451"/>
    </source>
</evidence>
<dbReference type="EMBL" id="JAMLDX010000012">
    <property type="protein sequence ID" value="MCP3731806.1"/>
    <property type="molecule type" value="Genomic_DNA"/>
</dbReference>
<sequence>MTDETKPPPAPELEIPAIDHAGELAAIKGQLATLLAQLAELNEAKATAPAPVPATDTPPPAITPKAPDTSALPVYARLAAGYSK</sequence>
<feature type="region of interest" description="Disordered" evidence="1">
    <location>
        <begin position="46"/>
        <end position="70"/>
    </location>
</feature>
<reference evidence="2" key="1">
    <citation type="submission" date="2022-05" db="EMBL/GenBank/DDBJ databases">
        <title>Sphingomonas sp. strain MG17 Genome sequencing and assembly.</title>
        <authorList>
            <person name="Kim I."/>
        </authorList>
    </citation>
    <scope>NUCLEOTIDE SEQUENCE</scope>
    <source>
        <strain evidence="2">MG17</strain>
    </source>
</reference>
<evidence type="ECO:0000313" key="2">
    <source>
        <dbReference type="EMBL" id="MCP3731806.1"/>
    </source>
</evidence>
<dbReference type="AlphaFoldDB" id="A0A9X2HIH8"/>
<feature type="compositionally biased region" description="Pro residues" evidence="1">
    <location>
        <begin position="50"/>
        <end position="62"/>
    </location>
</feature>
<protein>
    <submittedName>
        <fullName evidence="2">Uncharacterized protein</fullName>
    </submittedName>
</protein>
<proteinExistence type="predicted"/>
<keyword evidence="3" id="KW-1185">Reference proteome</keyword>
<gene>
    <name evidence="2" type="ORF">M9978_15380</name>
</gene>